<dbReference type="Gene3D" id="3.20.20.140">
    <property type="entry name" value="Metal-dependent hydrolases"/>
    <property type="match status" value="1"/>
</dbReference>
<evidence type="ECO:0000313" key="3">
    <source>
        <dbReference type="Proteomes" id="UP001165368"/>
    </source>
</evidence>
<gene>
    <name evidence="2" type="ORF">LVY72_21530</name>
</gene>
<dbReference type="CDD" id="cd01300">
    <property type="entry name" value="YtcJ_like"/>
    <property type="match status" value="1"/>
</dbReference>
<dbReference type="Pfam" id="PF07969">
    <property type="entry name" value="Amidohydro_3"/>
    <property type="match status" value="1"/>
</dbReference>
<dbReference type="RefSeq" id="WP_237826406.1">
    <property type="nucleotide sequence ID" value="NZ_JAKLTQ010000025.1"/>
</dbReference>
<dbReference type="Gene3D" id="3.10.310.70">
    <property type="match status" value="1"/>
</dbReference>
<dbReference type="PANTHER" id="PTHR22642:SF2">
    <property type="entry name" value="PROTEIN LONG AFTER FAR-RED 3"/>
    <property type="match status" value="1"/>
</dbReference>
<sequence>MHLDAIFDNGRFQTLDPARPTASRIGVFAGRIAGLDEELDGVTASERHDLGGAYVVPGFNDAHQHLSMRGRRLQSLDLRSDVVASLDELYAAVEEFARNLPAGAWIKGSGYDQNKIGTHPTAEMLDKVSAGHPVWLEHVSAHMGVANTEAFRRAGFTERAGVPDVPGGHVERDAAGIAVGLLQETALHLVTDAFQPIGTDEIVGYIRAGSETGVAEGLTSATEPGIGAVDHIGNSPLDLYAFQRARSEGALKVRMTLMPYITVLRDLGALEGESNWAGLDLGIHTGFGDEYLRLGPTKIATDGSLIGRSAYMSCCYHDDSANRGFMQFTPGEVNDLITAAHRSGWSVAAHAIGDAAVDSALDAFELAQQRHPRQDPRHRIEHFAVASDAQVQRLVRLGVTAVPQGRFISELGDGMMRALGPERSLQCYRMRSLLEAGAVLPGSSDSPVAHGSPLLNIHDMVNRLTSDGAALAPDERLTPLQALEAYTSGSAYAAGEERIKGRLRRGMLADFALLSDDLLAVDTARIKDLAVGATVIGGDVVYNDGAL</sequence>
<name>A0ABS9LCR8_9MICC</name>
<comment type="caution">
    <text evidence="2">The sequence shown here is derived from an EMBL/GenBank/DDBJ whole genome shotgun (WGS) entry which is preliminary data.</text>
</comment>
<reference evidence="2" key="1">
    <citation type="submission" date="2022-01" db="EMBL/GenBank/DDBJ databases">
        <authorList>
            <person name="Jo J.-H."/>
            <person name="Im W.-T."/>
        </authorList>
    </citation>
    <scope>NUCLEOTIDE SEQUENCE</scope>
    <source>
        <strain evidence="2">I2-34</strain>
    </source>
</reference>
<keyword evidence="3" id="KW-1185">Reference proteome</keyword>
<feature type="domain" description="Amidohydrolase 3" evidence="1">
    <location>
        <begin position="49"/>
        <end position="542"/>
    </location>
</feature>
<evidence type="ECO:0000259" key="1">
    <source>
        <dbReference type="Pfam" id="PF07969"/>
    </source>
</evidence>
<dbReference type="InterPro" id="IPR033932">
    <property type="entry name" value="YtcJ-like"/>
</dbReference>
<evidence type="ECO:0000313" key="2">
    <source>
        <dbReference type="EMBL" id="MCG2624474.1"/>
    </source>
</evidence>
<accession>A0ABS9LCR8</accession>
<protein>
    <submittedName>
        <fullName evidence="2">Amidohydrolase</fullName>
    </submittedName>
</protein>
<dbReference type="Proteomes" id="UP001165368">
    <property type="component" value="Unassembled WGS sequence"/>
</dbReference>
<dbReference type="InterPro" id="IPR013108">
    <property type="entry name" value="Amidohydro_3"/>
</dbReference>
<dbReference type="InterPro" id="IPR032466">
    <property type="entry name" value="Metal_Hydrolase"/>
</dbReference>
<dbReference type="SUPFAM" id="SSF51338">
    <property type="entry name" value="Composite domain of metallo-dependent hydrolases"/>
    <property type="match status" value="1"/>
</dbReference>
<dbReference type="PANTHER" id="PTHR22642">
    <property type="entry name" value="IMIDAZOLONEPROPIONASE"/>
    <property type="match status" value="1"/>
</dbReference>
<dbReference type="EMBL" id="JAKLTQ010000025">
    <property type="protein sequence ID" value="MCG2624474.1"/>
    <property type="molecule type" value="Genomic_DNA"/>
</dbReference>
<dbReference type="Gene3D" id="2.30.40.10">
    <property type="entry name" value="Urease, subunit C, domain 1"/>
    <property type="match status" value="1"/>
</dbReference>
<dbReference type="SUPFAM" id="SSF51556">
    <property type="entry name" value="Metallo-dependent hydrolases"/>
    <property type="match status" value="1"/>
</dbReference>
<proteinExistence type="predicted"/>
<organism evidence="2 3">
    <name type="scientific">Arthrobacter hankyongi</name>
    <dbReference type="NCBI Taxonomy" id="2904801"/>
    <lineage>
        <taxon>Bacteria</taxon>
        <taxon>Bacillati</taxon>
        <taxon>Actinomycetota</taxon>
        <taxon>Actinomycetes</taxon>
        <taxon>Micrococcales</taxon>
        <taxon>Micrococcaceae</taxon>
        <taxon>Arthrobacter</taxon>
    </lineage>
</organism>
<dbReference type="InterPro" id="IPR011059">
    <property type="entry name" value="Metal-dep_hydrolase_composite"/>
</dbReference>